<dbReference type="InterPro" id="IPR056406">
    <property type="entry name" value="THD_CWZF3/5/7"/>
</dbReference>
<organism evidence="2 3">
    <name type="scientific">Thlaspi arvense</name>
    <name type="common">Field penny-cress</name>
    <dbReference type="NCBI Taxonomy" id="13288"/>
    <lineage>
        <taxon>Eukaryota</taxon>
        <taxon>Viridiplantae</taxon>
        <taxon>Streptophyta</taxon>
        <taxon>Embryophyta</taxon>
        <taxon>Tracheophyta</taxon>
        <taxon>Spermatophyta</taxon>
        <taxon>Magnoliopsida</taxon>
        <taxon>eudicotyledons</taxon>
        <taxon>Gunneridae</taxon>
        <taxon>Pentapetalae</taxon>
        <taxon>rosids</taxon>
        <taxon>malvids</taxon>
        <taxon>Brassicales</taxon>
        <taxon>Brassicaceae</taxon>
        <taxon>Thlaspideae</taxon>
        <taxon>Thlaspi</taxon>
    </lineage>
</organism>
<dbReference type="AlphaFoldDB" id="A0AAU9SH09"/>
<sequence>MLSLQDNSSLAQLLAFSQNVSFAMDASRKAQITLAAAKGKSSDTRYSSDGITSIKKALDFSFQDMEKLLHVVRLAMESINR</sequence>
<protein>
    <recommendedName>
        <fullName evidence="1">CWZF3/5/7 THD domain-containing protein</fullName>
    </recommendedName>
</protein>
<dbReference type="PANTHER" id="PTHR46524:SF8">
    <property type="entry name" value="CW-TYPE DOMAIN-CONTAINING PROTEIN"/>
    <property type="match status" value="1"/>
</dbReference>
<evidence type="ECO:0000259" key="1">
    <source>
        <dbReference type="Pfam" id="PF24756"/>
    </source>
</evidence>
<dbReference type="EMBL" id="OU466861">
    <property type="protein sequence ID" value="CAH2065827.1"/>
    <property type="molecule type" value="Genomic_DNA"/>
</dbReference>
<accession>A0AAU9SH09</accession>
<dbReference type="InterPro" id="IPR055300">
    <property type="entry name" value="CWZF3/5/7"/>
</dbReference>
<dbReference type="PANTHER" id="PTHR46524">
    <property type="entry name" value="CW-TYPE ZINC FINGER"/>
    <property type="match status" value="1"/>
</dbReference>
<dbReference type="Pfam" id="PF24756">
    <property type="entry name" value="THD_CWZF3-5-7"/>
    <property type="match status" value="1"/>
</dbReference>
<dbReference type="Proteomes" id="UP000836841">
    <property type="component" value="Chromosome 5"/>
</dbReference>
<feature type="domain" description="CWZF3/5/7 THD" evidence="1">
    <location>
        <begin position="2"/>
        <end position="80"/>
    </location>
</feature>
<evidence type="ECO:0000313" key="3">
    <source>
        <dbReference type="Proteomes" id="UP000836841"/>
    </source>
</evidence>
<reference evidence="2 3" key="1">
    <citation type="submission" date="2022-03" db="EMBL/GenBank/DDBJ databases">
        <authorList>
            <person name="Nunn A."/>
            <person name="Chopra R."/>
            <person name="Nunn A."/>
            <person name="Contreras Garrido A."/>
        </authorList>
    </citation>
    <scope>NUCLEOTIDE SEQUENCE [LARGE SCALE GENOMIC DNA]</scope>
</reference>
<proteinExistence type="predicted"/>
<gene>
    <name evidence="2" type="ORF">TAV2_LOCUS15974</name>
</gene>
<keyword evidence="3" id="KW-1185">Reference proteome</keyword>
<evidence type="ECO:0000313" key="2">
    <source>
        <dbReference type="EMBL" id="CAH2065827.1"/>
    </source>
</evidence>
<name>A0AAU9SH09_THLAR</name>